<name>A0A5B7E386_PORTR</name>
<reference evidence="1 2" key="1">
    <citation type="submission" date="2019-05" db="EMBL/GenBank/DDBJ databases">
        <title>Another draft genome of Portunus trituberculatus and its Hox gene families provides insights of decapod evolution.</title>
        <authorList>
            <person name="Jeong J.-H."/>
            <person name="Song I."/>
            <person name="Kim S."/>
            <person name="Choi T."/>
            <person name="Kim D."/>
            <person name="Ryu S."/>
            <person name="Kim W."/>
        </authorList>
    </citation>
    <scope>NUCLEOTIDE SEQUENCE [LARGE SCALE GENOMIC DNA]</scope>
    <source>
        <tissue evidence="1">Muscle</tissue>
    </source>
</reference>
<protein>
    <submittedName>
        <fullName evidence="1">Uncharacterized protein</fullName>
    </submittedName>
</protein>
<accession>A0A5B7E386</accession>
<organism evidence="1 2">
    <name type="scientific">Portunus trituberculatus</name>
    <name type="common">Swimming crab</name>
    <name type="synonym">Neptunus trituberculatus</name>
    <dbReference type="NCBI Taxonomy" id="210409"/>
    <lineage>
        <taxon>Eukaryota</taxon>
        <taxon>Metazoa</taxon>
        <taxon>Ecdysozoa</taxon>
        <taxon>Arthropoda</taxon>
        <taxon>Crustacea</taxon>
        <taxon>Multicrustacea</taxon>
        <taxon>Malacostraca</taxon>
        <taxon>Eumalacostraca</taxon>
        <taxon>Eucarida</taxon>
        <taxon>Decapoda</taxon>
        <taxon>Pleocyemata</taxon>
        <taxon>Brachyura</taxon>
        <taxon>Eubrachyura</taxon>
        <taxon>Portunoidea</taxon>
        <taxon>Portunidae</taxon>
        <taxon>Portuninae</taxon>
        <taxon>Portunus</taxon>
    </lineage>
</organism>
<dbReference type="Proteomes" id="UP000324222">
    <property type="component" value="Unassembled WGS sequence"/>
</dbReference>
<evidence type="ECO:0000313" key="1">
    <source>
        <dbReference type="EMBL" id="MPC27294.1"/>
    </source>
</evidence>
<gene>
    <name evidence="1" type="ORF">E2C01_020461</name>
</gene>
<sequence length="76" mass="8467">MPRRAYEYGTNVGRVKRAGRRLLSCLRVDTKRGNTVSCHTPNHAKCVMPGASGSSGPKLSPIIKMLFIKHKFSHRC</sequence>
<dbReference type="AlphaFoldDB" id="A0A5B7E386"/>
<comment type="caution">
    <text evidence="1">The sequence shown here is derived from an EMBL/GenBank/DDBJ whole genome shotgun (WGS) entry which is preliminary data.</text>
</comment>
<evidence type="ECO:0000313" key="2">
    <source>
        <dbReference type="Proteomes" id="UP000324222"/>
    </source>
</evidence>
<proteinExistence type="predicted"/>
<keyword evidence="2" id="KW-1185">Reference proteome</keyword>
<dbReference type="EMBL" id="VSRR010001721">
    <property type="protein sequence ID" value="MPC27294.1"/>
    <property type="molecule type" value="Genomic_DNA"/>
</dbReference>